<feature type="region of interest" description="Disordered" evidence="1">
    <location>
        <begin position="1"/>
        <end position="42"/>
    </location>
</feature>
<dbReference type="STRING" id="34060.B0181_11290"/>
<evidence type="ECO:0000313" key="5">
    <source>
        <dbReference type="EMBL" id="STZ13728.1"/>
    </source>
</evidence>
<keyword evidence="4" id="KW-0255">Endonuclease</keyword>
<evidence type="ECO:0000313" key="4">
    <source>
        <dbReference type="EMBL" id="STZ13523.1"/>
    </source>
</evidence>
<evidence type="ECO:0000313" key="3">
    <source>
        <dbReference type="EMBL" id="OOR87047.1"/>
    </source>
</evidence>
<dbReference type="EMBL" id="MUXU01000090">
    <property type="protein sequence ID" value="OOR87047.1"/>
    <property type="molecule type" value="Genomic_DNA"/>
</dbReference>
<dbReference type="Gene3D" id="3.30.930.30">
    <property type="match status" value="1"/>
</dbReference>
<keyword evidence="4" id="KW-0540">Nuclease</keyword>
<reference evidence="3 6" key="1">
    <citation type="submission" date="2017-02" db="EMBL/GenBank/DDBJ databases">
        <title>Draft genome sequence of Moraxella caviae CCUG 355 type strain.</title>
        <authorList>
            <person name="Engstrom-Jakobsson H."/>
            <person name="Salva-Serra F."/>
            <person name="Thorell K."/>
            <person name="Gonzales-Siles L."/>
            <person name="Karlsson R."/>
            <person name="Boulund F."/>
            <person name="Engstrand L."/>
            <person name="Moore E."/>
        </authorList>
    </citation>
    <scope>NUCLEOTIDE SEQUENCE [LARGE SCALE GENOMIC DNA]</scope>
    <source>
        <strain evidence="3 6">CCUG 355</strain>
    </source>
</reference>
<evidence type="ECO:0000259" key="2">
    <source>
        <dbReference type="Pfam" id="PF03432"/>
    </source>
</evidence>
<organism evidence="3 6">
    <name type="scientific">Moraxella caviae</name>
    <dbReference type="NCBI Taxonomy" id="34060"/>
    <lineage>
        <taxon>Bacteria</taxon>
        <taxon>Pseudomonadati</taxon>
        <taxon>Pseudomonadota</taxon>
        <taxon>Gammaproteobacteria</taxon>
        <taxon>Moraxellales</taxon>
        <taxon>Moraxellaceae</taxon>
        <taxon>Moraxella</taxon>
    </lineage>
</organism>
<proteinExistence type="predicted"/>
<dbReference type="AlphaFoldDB" id="A0A1S9ZUI6"/>
<sequence>MRKSGKGRVLDDPDEWFNGKRKTTSKSAGSGGGITIPTSRKPVASAQAAKNIINGVRSAQSAKGGAGKSGKSAKKLPQVVVKISGSSKGADKAAAHLNYTGRKGQVELEDEQGNKYLGEEQKNLIKSWEAAGFHDKEETGTKREAFHFVFSMPAGTDPKGLKDAVRNLVQEEFAGHKYFMAQHLDTDKPHCHVLVCATDDRGARLNPRKQDLHNYRVAFVNKLAEQGIEATASRNVSRFKSKGNKKQWKIHKSNRDGKPYKPKPPTIQSKAKLEKMNKETMKAYEQYAKKLPAGTVKNAVKELVNHSQGRGR</sequence>
<keyword evidence="6" id="KW-1185">Reference proteome</keyword>
<evidence type="ECO:0000313" key="7">
    <source>
        <dbReference type="Proteomes" id="UP000255279"/>
    </source>
</evidence>
<dbReference type="Proteomes" id="UP000255279">
    <property type="component" value="Unassembled WGS sequence"/>
</dbReference>
<dbReference type="OrthoDB" id="6650344at2"/>
<dbReference type="Proteomes" id="UP000190435">
    <property type="component" value="Unassembled WGS sequence"/>
</dbReference>
<dbReference type="InterPro" id="IPR005094">
    <property type="entry name" value="Endonuclease_MobA/VirD2"/>
</dbReference>
<gene>
    <name evidence="3" type="ORF">B0181_11290</name>
    <name evidence="4" type="ORF">NCTC10293_01097</name>
    <name evidence="5" type="ORF">NCTC10293_01306</name>
</gene>
<dbReference type="GO" id="GO:0004519">
    <property type="term" value="F:endonuclease activity"/>
    <property type="evidence" value="ECO:0007669"/>
    <property type="project" value="UniProtKB-KW"/>
</dbReference>
<feature type="domain" description="MobA/VirD2-like nuclease" evidence="2">
    <location>
        <begin position="114"/>
        <end position="219"/>
    </location>
</feature>
<feature type="compositionally biased region" description="Basic residues" evidence="1">
    <location>
        <begin position="237"/>
        <end position="252"/>
    </location>
</feature>
<evidence type="ECO:0000256" key="1">
    <source>
        <dbReference type="SAM" id="MobiDB-lite"/>
    </source>
</evidence>
<keyword evidence="4" id="KW-0378">Hydrolase</keyword>
<accession>A0A1S9ZUI6</accession>
<feature type="region of interest" description="Disordered" evidence="1">
    <location>
        <begin position="237"/>
        <end position="267"/>
    </location>
</feature>
<evidence type="ECO:0000313" key="6">
    <source>
        <dbReference type="Proteomes" id="UP000190435"/>
    </source>
</evidence>
<protein>
    <submittedName>
        <fullName evidence="4">Type IV secretion system T-DNA border endonuclease VirD2</fullName>
    </submittedName>
</protein>
<dbReference type="RefSeq" id="WP_078277584.1">
    <property type="nucleotide sequence ID" value="NZ_MUXU01000090.1"/>
</dbReference>
<dbReference type="EMBL" id="UGQE01000002">
    <property type="protein sequence ID" value="STZ13523.1"/>
    <property type="molecule type" value="Genomic_DNA"/>
</dbReference>
<dbReference type="EMBL" id="UGQE01000002">
    <property type="protein sequence ID" value="STZ13728.1"/>
    <property type="molecule type" value="Genomic_DNA"/>
</dbReference>
<dbReference type="Pfam" id="PF03432">
    <property type="entry name" value="Relaxase"/>
    <property type="match status" value="1"/>
</dbReference>
<reference evidence="4 7" key="2">
    <citation type="submission" date="2018-06" db="EMBL/GenBank/DDBJ databases">
        <authorList>
            <consortium name="Pathogen Informatics"/>
            <person name="Doyle S."/>
        </authorList>
    </citation>
    <scope>NUCLEOTIDE SEQUENCE [LARGE SCALE GENOMIC DNA]</scope>
    <source>
        <strain evidence="4 7">NCTC10293</strain>
    </source>
</reference>
<name>A0A1S9ZUI6_9GAMM</name>